<comment type="function">
    <text evidence="1 9">May be involved in recombinational repair of damaged DNA.</text>
</comment>
<dbReference type="InterPro" id="IPR004604">
    <property type="entry name" value="DNA_recomb/repair_RecN"/>
</dbReference>
<proteinExistence type="inferred from homology"/>
<evidence type="ECO:0000256" key="4">
    <source>
        <dbReference type="ARBA" id="ARBA00022741"/>
    </source>
</evidence>
<evidence type="ECO:0000256" key="5">
    <source>
        <dbReference type="ARBA" id="ARBA00022763"/>
    </source>
</evidence>
<gene>
    <name evidence="10" type="primary">recN</name>
    <name evidence="10" type="ORF">H6A13_05750</name>
</gene>
<dbReference type="Pfam" id="PF02463">
    <property type="entry name" value="SMC_N"/>
    <property type="match status" value="1"/>
</dbReference>
<dbReference type="Gene3D" id="3.40.50.300">
    <property type="entry name" value="P-loop containing nucleotide triphosphate hydrolases"/>
    <property type="match status" value="2"/>
</dbReference>
<dbReference type="Proteomes" id="UP000713880">
    <property type="component" value="Unassembled WGS sequence"/>
</dbReference>
<evidence type="ECO:0000256" key="1">
    <source>
        <dbReference type="ARBA" id="ARBA00003618"/>
    </source>
</evidence>
<dbReference type="PIRSF" id="PIRSF003128">
    <property type="entry name" value="RecN"/>
    <property type="match status" value="1"/>
</dbReference>
<dbReference type="CDD" id="cd03241">
    <property type="entry name" value="ABC_RecN"/>
    <property type="match status" value="2"/>
</dbReference>
<evidence type="ECO:0000256" key="7">
    <source>
        <dbReference type="ARBA" id="ARBA00023204"/>
    </source>
</evidence>
<keyword evidence="5 9" id="KW-0227">DNA damage</keyword>
<dbReference type="GO" id="GO:0006310">
    <property type="term" value="P:DNA recombination"/>
    <property type="evidence" value="ECO:0007669"/>
    <property type="project" value="InterPro"/>
</dbReference>
<dbReference type="GO" id="GO:0009432">
    <property type="term" value="P:SOS response"/>
    <property type="evidence" value="ECO:0007669"/>
    <property type="project" value="TreeGrafter"/>
</dbReference>
<dbReference type="PANTHER" id="PTHR11059:SF0">
    <property type="entry name" value="DNA REPAIR PROTEIN RECN"/>
    <property type="match status" value="1"/>
</dbReference>
<dbReference type="EMBL" id="JACJLV010000013">
    <property type="protein sequence ID" value="MBM6826608.1"/>
    <property type="molecule type" value="Genomic_DNA"/>
</dbReference>
<evidence type="ECO:0000313" key="11">
    <source>
        <dbReference type="Proteomes" id="UP000713880"/>
    </source>
</evidence>
<dbReference type="InterPro" id="IPR027417">
    <property type="entry name" value="P-loop_NTPase"/>
</dbReference>
<keyword evidence="11" id="KW-1185">Reference proteome</keyword>
<keyword evidence="4" id="KW-0547">Nucleotide-binding</keyword>
<name>A0A938XEK0_9CLOT</name>
<evidence type="ECO:0000256" key="6">
    <source>
        <dbReference type="ARBA" id="ARBA00022840"/>
    </source>
</evidence>
<organism evidence="10 11">
    <name type="scientific">Mordavella massiliensis</name>
    <dbReference type="NCBI Taxonomy" id="1871024"/>
    <lineage>
        <taxon>Bacteria</taxon>
        <taxon>Bacillati</taxon>
        <taxon>Bacillota</taxon>
        <taxon>Clostridia</taxon>
        <taxon>Eubacteriales</taxon>
        <taxon>Clostridiaceae</taxon>
        <taxon>Mordavella</taxon>
    </lineage>
</organism>
<evidence type="ECO:0000256" key="8">
    <source>
        <dbReference type="ARBA" id="ARBA00033408"/>
    </source>
</evidence>
<evidence type="ECO:0000256" key="2">
    <source>
        <dbReference type="ARBA" id="ARBA00009441"/>
    </source>
</evidence>
<evidence type="ECO:0000313" key="10">
    <source>
        <dbReference type="EMBL" id="MBM6826608.1"/>
    </source>
</evidence>
<reference evidence="10" key="1">
    <citation type="submission" date="2020-08" db="EMBL/GenBank/DDBJ databases">
        <authorList>
            <person name="Cejkova D."/>
            <person name="Kubasova T."/>
            <person name="Jahodarova E."/>
            <person name="Rychlik I."/>
        </authorList>
    </citation>
    <scope>NUCLEOTIDE SEQUENCE</scope>
    <source>
        <strain evidence="10">An420c</strain>
    </source>
</reference>
<dbReference type="FunFam" id="3.40.50.300:FF:000356">
    <property type="entry name" value="DNA repair protein RecN"/>
    <property type="match status" value="1"/>
</dbReference>
<dbReference type="GO" id="GO:0005524">
    <property type="term" value="F:ATP binding"/>
    <property type="evidence" value="ECO:0007669"/>
    <property type="project" value="UniProtKB-KW"/>
</dbReference>
<keyword evidence="6" id="KW-0067">ATP-binding</keyword>
<protein>
    <recommendedName>
        <fullName evidence="3 9">DNA repair protein RecN</fullName>
    </recommendedName>
    <alternativeName>
        <fullName evidence="8 9">Recombination protein N</fullName>
    </alternativeName>
</protein>
<keyword evidence="7 9" id="KW-0234">DNA repair</keyword>
<dbReference type="InterPro" id="IPR003395">
    <property type="entry name" value="RecF/RecN/SMC_N"/>
</dbReference>
<sequence length="564" mass="63514">MLQNLHVKNLALIDEIEVEFQDGLNILTGETGAGKSIILGSVNLALGARYHKDILRPGAEYGFVEITFHLENERQKQRLRELDIYPEEGMVTLSRRLMQGKSVSRINGETVTTGLLKEAASILIDIHGQHEHQSLLYKKNHLDLTDAYAKDLIKDEKERTAKAYQEYRSCQKKLAESQSDESQRAKELDFLRFEVREIREAGLKPGEDEELETLYRKMTNARRISDGIEEAYAYTSAGSGNASDALSRAIRSLSDTASLDERAGELYEQLSEIDSLLNDFNRELAEYGKSCEFSEEEFAAAESRLNEINHLKTKYGNRIEEILAYCEKQEERIGELENYDQYVEDLRAALRNAEEELKDASSRLSGIRKEQAARMQQEIEQGLRELNFEKVQFEICFSQTPDYTAQGTDDIEFRISMNPGQPARPLAEVASGGELSRIMLAIKTVMAKKDDIETLIFDEIDVGISGRTAQKVSEKMALIGGVHQVICITHLAQIAAMADHHYRIEKKVEAGDTRTQISLLSDKEAEEELARILGGAQITDTVMKSAAEMKSLAKEKKNSLRSTG</sequence>
<dbReference type="SUPFAM" id="SSF52540">
    <property type="entry name" value="P-loop containing nucleoside triphosphate hydrolases"/>
    <property type="match status" value="1"/>
</dbReference>
<evidence type="ECO:0000256" key="3">
    <source>
        <dbReference type="ARBA" id="ARBA00021315"/>
    </source>
</evidence>
<dbReference type="GO" id="GO:0043590">
    <property type="term" value="C:bacterial nucleoid"/>
    <property type="evidence" value="ECO:0007669"/>
    <property type="project" value="TreeGrafter"/>
</dbReference>
<comment type="similarity">
    <text evidence="2 9">Belongs to the RecN family.</text>
</comment>
<evidence type="ECO:0000256" key="9">
    <source>
        <dbReference type="PIRNR" id="PIRNR003128"/>
    </source>
</evidence>
<reference evidence="10" key="2">
    <citation type="journal article" date="2021" name="Sci. Rep.">
        <title>The distribution of antibiotic resistance genes in chicken gut microbiota commensals.</title>
        <authorList>
            <person name="Juricova H."/>
            <person name="Matiasovicova J."/>
            <person name="Kubasova T."/>
            <person name="Cejkova D."/>
            <person name="Rychlik I."/>
        </authorList>
    </citation>
    <scope>NUCLEOTIDE SEQUENCE</scope>
    <source>
        <strain evidence="10">An420c</strain>
    </source>
</reference>
<dbReference type="GO" id="GO:0006281">
    <property type="term" value="P:DNA repair"/>
    <property type="evidence" value="ECO:0007669"/>
    <property type="project" value="UniProtKB-KW"/>
</dbReference>
<dbReference type="NCBIfam" id="TIGR00634">
    <property type="entry name" value="recN"/>
    <property type="match status" value="1"/>
</dbReference>
<dbReference type="AlphaFoldDB" id="A0A938XEK0"/>
<accession>A0A938XEK0</accession>
<dbReference type="PANTHER" id="PTHR11059">
    <property type="entry name" value="DNA REPAIR PROTEIN RECN"/>
    <property type="match status" value="1"/>
</dbReference>
<dbReference type="RefSeq" id="WP_204908651.1">
    <property type="nucleotide sequence ID" value="NZ_JACJLV010000013.1"/>
</dbReference>
<comment type="caution">
    <text evidence="10">The sequence shown here is derived from an EMBL/GenBank/DDBJ whole genome shotgun (WGS) entry which is preliminary data.</text>
</comment>